<comment type="caution">
    <text evidence="1">The sequence shown here is derived from an EMBL/GenBank/DDBJ whole genome shotgun (WGS) entry which is preliminary data.</text>
</comment>
<name>A0AAV5IVL8_9ROSI</name>
<keyword evidence="2" id="KW-1185">Reference proteome</keyword>
<proteinExistence type="predicted"/>
<accession>A0AAV5IVL8</accession>
<protein>
    <submittedName>
        <fullName evidence="1">Uncharacterized protein</fullName>
    </submittedName>
</protein>
<evidence type="ECO:0000313" key="2">
    <source>
        <dbReference type="Proteomes" id="UP001054252"/>
    </source>
</evidence>
<sequence>MLIAPPSSKFHQLIAAPFAVTVHGVITVHGNVHALMANNEWGLNV</sequence>
<organism evidence="1 2">
    <name type="scientific">Rubroshorea leprosula</name>
    <dbReference type="NCBI Taxonomy" id="152421"/>
    <lineage>
        <taxon>Eukaryota</taxon>
        <taxon>Viridiplantae</taxon>
        <taxon>Streptophyta</taxon>
        <taxon>Embryophyta</taxon>
        <taxon>Tracheophyta</taxon>
        <taxon>Spermatophyta</taxon>
        <taxon>Magnoliopsida</taxon>
        <taxon>eudicotyledons</taxon>
        <taxon>Gunneridae</taxon>
        <taxon>Pentapetalae</taxon>
        <taxon>rosids</taxon>
        <taxon>malvids</taxon>
        <taxon>Malvales</taxon>
        <taxon>Dipterocarpaceae</taxon>
        <taxon>Rubroshorea</taxon>
    </lineage>
</organism>
<dbReference type="EMBL" id="BPVZ01000019">
    <property type="protein sequence ID" value="GKV02802.1"/>
    <property type="molecule type" value="Genomic_DNA"/>
</dbReference>
<dbReference type="AlphaFoldDB" id="A0AAV5IVL8"/>
<gene>
    <name evidence="1" type="ORF">SLEP1_g15193</name>
</gene>
<reference evidence="1 2" key="1">
    <citation type="journal article" date="2021" name="Commun. Biol.">
        <title>The genome of Shorea leprosula (Dipterocarpaceae) highlights the ecological relevance of drought in aseasonal tropical rainforests.</title>
        <authorList>
            <person name="Ng K.K.S."/>
            <person name="Kobayashi M.J."/>
            <person name="Fawcett J.A."/>
            <person name="Hatakeyama M."/>
            <person name="Paape T."/>
            <person name="Ng C.H."/>
            <person name="Ang C.C."/>
            <person name="Tnah L.H."/>
            <person name="Lee C.T."/>
            <person name="Nishiyama T."/>
            <person name="Sese J."/>
            <person name="O'Brien M.J."/>
            <person name="Copetti D."/>
            <person name="Mohd Noor M.I."/>
            <person name="Ong R.C."/>
            <person name="Putra M."/>
            <person name="Sireger I.Z."/>
            <person name="Indrioko S."/>
            <person name="Kosugi Y."/>
            <person name="Izuno A."/>
            <person name="Isagi Y."/>
            <person name="Lee S.L."/>
            <person name="Shimizu K.K."/>
        </authorList>
    </citation>
    <scope>NUCLEOTIDE SEQUENCE [LARGE SCALE GENOMIC DNA]</scope>
    <source>
        <strain evidence="1">214</strain>
    </source>
</reference>
<evidence type="ECO:0000313" key="1">
    <source>
        <dbReference type="EMBL" id="GKV02802.1"/>
    </source>
</evidence>
<dbReference type="Proteomes" id="UP001054252">
    <property type="component" value="Unassembled WGS sequence"/>
</dbReference>